<feature type="region of interest" description="Disordered" evidence="1">
    <location>
        <begin position="37"/>
        <end position="62"/>
    </location>
</feature>
<proteinExistence type="predicted"/>
<feature type="region of interest" description="Disordered" evidence="1">
    <location>
        <begin position="1"/>
        <end position="22"/>
    </location>
</feature>
<dbReference type="RefSeq" id="XP_009549707.1">
    <property type="nucleotide sequence ID" value="XM_009551412.1"/>
</dbReference>
<dbReference type="AlphaFoldDB" id="W4JW19"/>
<dbReference type="EMBL" id="KI925462">
    <property type="protein sequence ID" value="ETW77669.1"/>
    <property type="molecule type" value="Genomic_DNA"/>
</dbReference>
<dbReference type="HOGENOM" id="CLU_1865382_0_0_1"/>
<keyword evidence="3" id="KW-1185">Reference proteome</keyword>
<dbReference type="GeneID" id="20675352"/>
<evidence type="ECO:0000256" key="1">
    <source>
        <dbReference type="SAM" id="MobiDB-lite"/>
    </source>
</evidence>
<feature type="compositionally biased region" description="Low complexity" evidence="1">
    <location>
        <begin position="41"/>
        <end position="51"/>
    </location>
</feature>
<dbReference type="Proteomes" id="UP000030671">
    <property type="component" value="Unassembled WGS sequence"/>
</dbReference>
<name>W4JW19_HETIT</name>
<reference evidence="2 3" key="1">
    <citation type="journal article" date="2012" name="New Phytol.">
        <title>Insight into trade-off between wood decay and parasitism from the genome of a fungal forest pathogen.</title>
        <authorList>
            <person name="Olson A."/>
            <person name="Aerts A."/>
            <person name="Asiegbu F."/>
            <person name="Belbahri L."/>
            <person name="Bouzid O."/>
            <person name="Broberg A."/>
            <person name="Canback B."/>
            <person name="Coutinho P.M."/>
            <person name="Cullen D."/>
            <person name="Dalman K."/>
            <person name="Deflorio G."/>
            <person name="van Diepen L.T."/>
            <person name="Dunand C."/>
            <person name="Duplessis S."/>
            <person name="Durling M."/>
            <person name="Gonthier P."/>
            <person name="Grimwood J."/>
            <person name="Fossdal C.G."/>
            <person name="Hansson D."/>
            <person name="Henrissat B."/>
            <person name="Hietala A."/>
            <person name="Himmelstrand K."/>
            <person name="Hoffmeister D."/>
            <person name="Hogberg N."/>
            <person name="James T.Y."/>
            <person name="Karlsson M."/>
            <person name="Kohler A."/>
            <person name="Kues U."/>
            <person name="Lee Y.H."/>
            <person name="Lin Y.C."/>
            <person name="Lind M."/>
            <person name="Lindquist E."/>
            <person name="Lombard V."/>
            <person name="Lucas S."/>
            <person name="Lunden K."/>
            <person name="Morin E."/>
            <person name="Murat C."/>
            <person name="Park J."/>
            <person name="Raffaello T."/>
            <person name="Rouze P."/>
            <person name="Salamov A."/>
            <person name="Schmutz J."/>
            <person name="Solheim H."/>
            <person name="Stahlberg J."/>
            <person name="Velez H."/>
            <person name="de Vries R.P."/>
            <person name="Wiebenga A."/>
            <person name="Woodward S."/>
            <person name="Yakovlev I."/>
            <person name="Garbelotto M."/>
            <person name="Martin F."/>
            <person name="Grigoriev I.V."/>
            <person name="Stenlid J."/>
        </authorList>
    </citation>
    <scope>NUCLEOTIDE SEQUENCE [LARGE SCALE GENOMIC DNA]</scope>
    <source>
        <strain evidence="2 3">TC 32-1</strain>
    </source>
</reference>
<sequence>MRQIPSSTPFSPPSPPAARFPHTACTDPIPTCTFSASSPYPAARTHAQRAAAPPPVLVPSASPHVPIPPAVLACTHQRCLASSTPQRASSTGCMARARSREPQYEISAVDKSRCRNGRVLPQTVRGCWLRRRFPAPVK</sequence>
<evidence type="ECO:0000313" key="3">
    <source>
        <dbReference type="Proteomes" id="UP000030671"/>
    </source>
</evidence>
<accession>W4JW19</accession>
<evidence type="ECO:0000313" key="2">
    <source>
        <dbReference type="EMBL" id="ETW77669.1"/>
    </source>
</evidence>
<dbReference type="KEGG" id="hir:HETIRDRAFT_441333"/>
<organism evidence="2 3">
    <name type="scientific">Heterobasidion irregulare (strain TC 32-1)</name>
    <dbReference type="NCBI Taxonomy" id="747525"/>
    <lineage>
        <taxon>Eukaryota</taxon>
        <taxon>Fungi</taxon>
        <taxon>Dikarya</taxon>
        <taxon>Basidiomycota</taxon>
        <taxon>Agaricomycotina</taxon>
        <taxon>Agaricomycetes</taxon>
        <taxon>Russulales</taxon>
        <taxon>Bondarzewiaceae</taxon>
        <taxon>Heterobasidion</taxon>
        <taxon>Heterobasidion annosum species complex</taxon>
    </lineage>
</organism>
<gene>
    <name evidence="2" type="ORF">HETIRDRAFT_441333</name>
</gene>
<dbReference type="InParanoid" id="W4JW19"/>
<protein>
    <submittedName>
        <fullName evidence="2">Uncharacterized protein</fullName>
    </submittedName>
</protein>